<feature type="domain" description="EF-hand" evidence="2">
    <location>
        <begin position="110"/>
        <end position="145"/>
    </location>
</feature>
<dbReference type="Gene3D" id="1.10.238.10">
    <property type="entry name" value="EF-hand"/>
    <property type="match status" value="1"/>
</dbReference>
<organism evidence="3 4">
    <name type="scientific">Prorocentrum cordatum</name>
    <dbReference type="NCBI Taxonomy" id="2364126"/>
    <lineage>
        <taxon>Eukaryota</taxon>
        <taxon>Sar</taxon>
        <taxon>Alveolata</taxon>
        <taxon>Dinophyceae</taxon>
        <taxon>Prorocentrales</taxon>
        <taxon>Prorocentraceae</taxon>
        <taxon>Prorocentrum</taxon>
    </lineage>
</organism>
<protein>
    <recommendedName>
        <fullName evidence="2">EF-hand domain-containing protein</fullName>
    </recommendedName>
</protein>
<accession>A0ABN9PZY8</accession>
<dbReference type="EMBL" id="CAUYUJ010002047">
    <property type="protein sequence ID" value="CAK0798919.1"/>
    <property type="molecule type" value="Genomic_DNA"/>
</dbReference>
<dbReference type="PROSITE" id="PS50222">
    <property type="entry name" value="EF_HAND_2"/>
    <property type="match status" value="1"/>
</dbReference>
<sequence>MARNVRRAVCETRMRVWAVLSCRRHERRSAEGAPGGHIDRSRCYAYLTDNASSSTPSDCERSGGKWSTGGSNGSWQEEPGMRSTMVAASQDKFVRLRVDMEAEMKSYGLTESKDLKALWKKMDKDGNNEIEISEVLDLTQELVKSGIWPKWMSYPERSAGHLRKFSSFSE</sequence>
<dbReference type="InterPro" id="IPR002048">
    <property type="entry name" value="EF_hand_dom"/>
</dbReference>
<evidence type="ECO:0000313" key="4">
    <source>
        <dbReference type="Proteomes" id="UP001189429"/>
    </source>
</evidence>
<dbReference type="PROSITE" id="PS00018">
    <property type="entry name" value="EF_HAND_1"/>
    <property type="match status" value="1"/>
</dbReference>
<dbReference type="InterPro" id="IPR018247">
    <property type="entry name" value="EF_Hand_1_Ca_BS"/>
</dbReference>
<evidence type="ECO:0000259" key="2">
    <source>
        <dbReference type="PROSITE" id="PS50222"/>
    </source>
</evidence>
<comment type="caution">
    <text evidence="3">The sequence shown here is derived from an EMBL/GenBank/DDBJ whole genome shotgun (WGS) entry which is preliminary data.</text>
</comment>
<evidence type="ECO:0000313" key="3">
    <source>
        <dbReference type="EMBL" id="CAK0798919.1"/>
    </source>
</evidence>
<feature type="region of interest" description="Disordered" evidence="1">
    <location>
        <begin position="50"/>
        <end position="78"/>
    </location>
</feature>
<name>A0ABN9PZY8_9DINO</name>
<keyword evidence="4" id="KW-1185">Reference proteome</keyword>
<proteinExistence type="predicted"/>
<evidence type="ECO:0000256" key="1">
    <source>
        <dbReference type="SAM" id="MobiDB-lite"/>
    </source>
</evidence>
<gene>
    <name evidence="3" type="ORF">PCOR1329_LOCUS7547</name>
</gene>
<dbReference type="Proteomes" id="UP001189429">
    <property type="component" value="Unassembled WGS sequence"/>
</dbReference>
<reference evidence="3" key="1">
    <citation type="submission" date="2023-10" db="EMBL/GenBank/DDBJ databases">
        <authorList>
            <person name="Chen Y."/>
            <person name="Shah S."/>
            <person name="Dougan E. K."/>
            <person name="Thang M."/>
            <person name="Chan C."/>
        </authorList>
    </citation>
    <scope>NUCLEOTIDE SEQUENCE [LARGE SCALE GENOMIC DNA]</scope>
</reference>